<sequence>MAESSTCLVRSFSTPTETSCVTHEGNPLRALSESISFGRYMSESLDWEKWSAFTCNRYVEEAERYSKPGSVAAKRAYFEAHYKRKASQKAAALVEEANVQANRNFDSEILERNGTDSSAQIKSESDNIEIANEERNKDNHVVDCGDDTNQCKFGDVQDDFEMKSEADNIEIINEEMNKDTVDNQVIDSDDRCKCDVGENDLEIKSEAENTEVINEEMNKDAADYQVVDCDDTNQCKCDDKENDLDISEVEGAEKVLHPCNAMNLDVESCTFVDNSNKLDHVEVHENIAIPIEENVPDPGITGQEVLALPVKGREENSSPKSLAETRVNKLPHSCDVRKASAALPPRIRINSSLKRENAIGDAVEKKRLTLRSLRTSINLPSSTGETSKIADAVLRPRNGMNRISTSKNSVGSLVEKKRPTASSLHMSINVPSGTGIASKLAAVMPKPRNGMNIVPKSPSKTTSKTTVRSLHMSINLSSSADETSKATSVIEHNRYTKIHCDLPKVHPATSPKSTKASHGLLNQAPATLPSQGKRTERPLSKSVSGDVTVNANSCLKSSSTAKIIPRPPTITSAFRFRSEERAIKRKELLQIKTQQMNKNLPQSSGSKSKLNDDGPSGSQSPKNQIRKISVALPRSPRQVRQASCSSSTTKSVGNSRKPPISTNNSKRIAEKDNITRQSGTSLSNTTWENASPNIQR</sequence>
<gene>
    <name evidence="1" type="ORF">MILVUS5_LOCUS32472</name>
</gene>
<keyword evidence="2" id="KW-1185">Reference proteome</keyword>
<dbReference type="Proteomes" id="UP001177021">
    <property type="component" value="Unassembled WGS sequence"/>
</dbReference>
<protein>
    <submittedName>
        <fullName evidence="1">Uncharacterized protein</fullName>
    </submittedName>
</protein>
<comment type="caution">
    <text evidence="1">The sequence shown here is derived from an EMBL/GenBank/DDBJ whole genome shotgun (WGS) entry which is preliminary data.</text>
</comment>
<name>A0ACB0LF52_TRIPR</name>
<evidence type="ECO:0000313" key="1">
    <source>
        <dbReference type="EMBL" id="CAJ2667986.1"/>
    </source>
</evidence>
<dbReference type="EMBL" id="CASHSV030000513">
    <property type="protein sequence ID" value="CAJ2667986.1"/>
    <property type="molecule type" value="Genomic_DNA"/>
</dbReference>
<organism evidence="1 2">
    <name type="scientific">Trifolium pratense</name>
    <name type="common">Red clover</name>
    <dbReference type="NCBI Taxonomy" id="57577"/>
    <lineage>
        <taxon>Eukaryota</taxon>
        <taxon>Viridiplantae</taxon>
        <taxon>Streptophyta</taxon>
        <taxon>Embryophyta</taxon>
        <taxon>Tracheophyta</taxon>
        <taxon>Spermatophyta</taxon>
        <taxon>Magnoliopsida</taxon>
        <taxon>eudicotyledons</taxon>
        <taxon>Gunneridae</taxon>
        <taxon>Pentapetalae</taxon>
        <taxon>rosids</taxon>
        <taxon>fabids</taxon>
        <taxon>Fabales</taxon>
        <taxon>Fabaceae</taxon>
        <taxon>Papilionoideae</taxon>
        <taxon>50 kb inversion clade</taxon>
        <taxon>NPAAA clade</taxon>
        <taxon>Hologalegina</taxon>
        <taxon>IRL clade</taxon>
        <taxon>Trifolieae</taxon>
        <taxon>Trifolium</taxon>
    </lineage>
</organism>
<reference evidence="1" key="1">
    <citation type="submission" date="2023-10" db="EMBL/GenBank/DDBJ databases">
        <authorList>
            <person name="Rodriguez Cubillos JULIANA M."/>
            <person name="De Vega J."/>
        </authorList>
    </citation>
    <scope>NUCLEOTIDE SEQUENCE</scope>
</reference>
<evidence type="ECO:0000313" key="2">
    <source>
        <dbReference type="Proteomes" id="UP001177021"/>
    </source>
</evidence>
<proteinExistence type="predicted"/>
<accession>A0ACB0LF52</accession>